<sequence>MGLLYLLSHIDRGNIGNAKIEGMDVDLGLTGNQYNIASTIFFVPYIIFEIPSNIILKKVRPSMWLSALVISWGTVMTLMGVVTDFQGMVVCRVCLGLCEAGFFPGAVYIVSTWYPRHELQQRLAIFYTASAFSGALSGLLAFAIARMDGVRGIEGWRWIFLLEGAVTIAAGFGHSCRLEDRTWHPSCLG</sequence>
<comment type="caution">
    <text evidence="8">The sequence shown here is derived from an EMBL/GenBank/DDBJ whole genome shotgun (WGS) entry which is preliminary data.</text>
</comment>
<reference evidence="8" key="1">
    <citation type="journal article" date="2020" name="Phytopathology">
        <title>Genome sequence and comparative analysis of Colletotrichum gloeosporioides isolated from Liriodendron leaves.</title>
        <authorList>
            <person name="Fu F.F."/>
            <person name="Hao Z."/>
            <person name="Wang P."/>
            <person name="Lu Y."/>
            <person name="Xue L.J."/>
            <person name="Wei G."/>
            <person name="Tian Y."/>
            <person name="Baishi H."/>
            <person name="Xu H."/>
            <person name="Shi J."/>
            <person name="Cheng T."/>
            <person name="Wang G."/>
            <person name="Yi Y."/>
            <person name="Chen J."/>
        </authorList>
    </citation>
    <scope>NUCLEOTIDE SEQUENCE</scope>
    <source>
        <strain evidence="8">Lc1</strain>
    </source>
</reference>
<dbReference type="PROSITE" id="PS50850">
    <property type="entry name" value="MFS"/>
    <property type="match status" value="1"/>
</dbReference>
<protein>
    <submittedName>
        <fullName evidence="8">Putative transporter</fullName>
    </submittedName>
</protein>
<dbReference type="PANTHER" id="PTHR43791">
    <property type="entry name" value="PERMEASE-RELATED"/>
    <property type="match status" value="1"/>
</dbReference>
<keyword evidence="2" id="KW-0813">Transport</keyword>
<keyword evidence="4 6" id="KW-1133">Transmembrane helix</keyword>
<name>A0A8H4C6B5_COLGL</name>
<feature type="transmembrane region" description="Helical" evidence="6">
    <location>
        <begin position="87"/>
        <end position="111"/>
    </location>
</feature>
<evidence type="ECO:0000256" key="4">
    <source>
        <dbReference type="ARBA" id="ARBA00022989"/>
    </source>
</evidence>
<dbReference type="GO" id="GO:0022857">
    <property type="term" value="F:transmembrane transporter activity"/>
    <property type="evidence" value="ECO:0007669"/>
    <property type="project" value="InterPro"/>
</dbReference>
<dbReference type="InterPro" id="IPR036259">
    <property type="entry name" value="MFS_trans_sf"/>
</dbReference>
<keyword evidence="5 6" id="KW-0472">Membrane</keyword>
<dbReference type="InterPro" id="IPR020846">
    <property type="entry name" value="MFS_dom"/>
</dbReference>
<organism evidence="8 9">
    <name type="scientific">Colletotrichum gloeosporioides</name>
    <name type="common">Anthracnose fungus</name>
    <name type="synonym">Glomerella cingulata</name>
    <dbReference type="NCBI Taxonomy" id="474922"/>
    <lineage>
        <taxon>Eukaryota</taxon>
        <taxon>Fungi</taxon>
        <taxon>Dikarya</taxon>
        <taxon>Ascomycota</taxon>
        <taxon>Pezizomycotina</taxon>
        <taxon>Sordariomycetes</taxon>
        <taxon>Hypocreomycetidae</taxon>
        <taxon>Glomerellales</taxon>
        <taxon>Glomerellaceae</taxon>
        <taxon>Colletotrichum</taxon>
        <taxon>Colletotrichum gloeosporioides species complex</taxon>
    </lineage>
</organism>
<keyword evidence="3 6" id="KW-0812">Transmembrane</keyword>
<dbReference type="RefSeq" id="XP_045257093.1">
    <property type="nucleotide sequence ID" value="XM_045407960.1"/>
</dbReference>
<feature type="transmembrane region" description="Helical" evidence="6">
    <location>
        <begin position="63"/>
        <end position="81"/>
    </location>
</feature>
<evidence type="ECO:0000256" key="6">
    <source>
        <dbReference type="SAM" id="Phobius"/>
    </source>
</evidence>
<feature type="domain" description="Major facilitator superfamily (MFS) profile" evidence="7">
    <location>
        <begin position="1"/>
        <end position="189"/>
    </location>
</feature>
<dbReference type="InterPro" id="IPR011701">
    <property type="entry name" value="MFS"/>
</dbReference>
<dbReference type="GO" id="GO:0016020">
    <property type="term" value="C:membrane"/>
    <property type="evidence" value="ECO:0007669"/>
    <property type="project" value="UniProtKB-SubCell"/>
</dbReference>
<evidence type="ECO:0000256" key="5">
    <source>
        <dbReference type="ARBA" id="ARBA00023136"/>
    </source>
</evidence>
<accession>A0A8H4C6B5</accession>
<dbReference type="GeneID" id="69015127"/>
<dbReference type="Pfam" id="PF07690">
    <property type="entry name" value="MFS_1"/>
    <property type="match status" value="1"/>
</dbReference>
<reference evidence="8" key="2">
    <citation type="submission" date="2020-03" db="EMBL/GenBank/DDBJ databases">
        <authorList>
            <person name="Fu F.-F."/>
            <person name="Chen J."/>
        </authorList>
    </citation>
    <scope>NUCLEOTIDE SEQUENCE</scope>
    <source>
        <strain evidence="8">Lc1</strain>
    </source>
</reference>
<evidence type="ECO:0000313" key="9">
    <source>
        <dbReference type="Proteomes" id="UP000613401"/>
    </source>
</evidence>
<feature type="transmembrane region" description="Helical" evidence="6">
    <location>
        <begin position="156"/>
        <end position="173"/>
    </location>
</feature>
<evidence type="ECO:0000313" key="8">
    <source>
        <dbReference type="EMBL" id="KAF3797933.1"/>
    </source>
</evidence>
<evidence type="ECO:0000259" key="7">
    <source>
        <dbReference type="PROSITE" id="PS50850"/>
    </source>
</evidence>
<evidence type="ECO:0000256" key="3">
    <source>
        <dbReference type="ARBA" id="ARBA00022692"/>
    </source>
</evidence>
<feature type="transmembrane region" description="Helical" evidence="6">
    <location>
        <begin position="36"/>
        <end position="56"/>
    </location>
</feature>
<dbReference type="Proteomes" id="UP000613401">
    <property type="component" value="Unassembled WGS sequence"/>
</dbReference>
<dbReference type="SUPFAM" id="SSF103473">
    <property type="entry name" value="MFS general substrate transporter"/>
    <property type="match status" value="1"/>
</dbReference>
<dbReference type="EMBL" id="WVTB01000104">
    <property type="protein sequence ID" value="KAF3797933.1"/>
    <property type="molecule type" value="Genomic_DNA"/>
</dbReference>
<evidence type="ECO:0000256" key="2">
    <source>
        <dbReference type="ARBA" id="ARBA00022448"/>
    </source>
</evidence>
<dbReference type="AlphaFoldDB" id="A0A8H4C6B5"/>
<keyword evidence="9" id="KW-1185">Reference proteome</keyword>
<dbReference type="Gene3D" id="1.20.1250.20">
    <property type="entry name" value="MFS general substrate transporter like domains"/>
    <property type="match status" value="1"/>
</dbReference>
<proteinExistence type="predicted"/>
<dbReference type="PANTHER" id="PTHR43791:SF54">
    <property type="entry name" value="MAJOR FACILITATOR SUPERFAMILY (MFS) PROFILE DOMAIN-CONTAINING PROTEIN-RELATED"/>
    <property type="match status" value="1"/>
</dbReference>
<dbReference type="FunFam" id="1.20.1250.20:FF:000034">
    <property type="entry name" value="MFS general substrate transporter"/>
    <property type="match status" value="1"/>
</dbReference>
<evidence type="ECO:0000256" key="1">
    <source>
        <dbReference type="ARBA" id="ARBA00004141"/>
    </source>
</evidence>
<feature type="transmembrane region" description="Helical" evidence="6">
    <location>
        <begin position="123"/>
        <end position="144"/>
    </location>
</feature>
<gene>
    <name evidence="8" type="ORF">GCG54_00007986</name>
</gene>
<comment type="subcellular location">
    <subcellularLocation>
        <location evidence="1">Membrane</location>
        <topology evidence="1">Multi-pass membrane protein</topology>
    </subcellularLocation>
</comment>